<evidence type="ECO:0000313" key="4">
    <source>
        <dbReference type="EMBL" id="QMW22732.1"/>
    </source>
</evidence>
<sequence length="211" mass="22076">MLKTILTTAALVLALPASATVFSKNTLVPVFANQPGVISFSGGNLVSNGSFETGDFSGWEQVGDTSFTFVTDELAGGGPTDGDFHAAFGPLDPGGGGIVQLINTTAGGVYTLSFDLANLGGPPNAYGVFWDGGFVSIDFDLDSFDYQTFTTTLTASTSSTELGFIFYNEPSFFLLDNISLAVVPEPATWAMMILGFGLVGGTLRRRRHVAA</sequence>
<name>A0A7G5IH90_9SPHN</name>
<dbReference type="InterPro" id="IPR008979">
    <property type="entry name" value="Galactose-bd-like_sf"/>
</dbReference>
<dbReference type="AlphaFoldDB" id="A0A7G5IH90"/>
<dbReference type="InterPro" id="IPR013424">
    <property type="entry name" value="Ice-binding_C"/>
</dbReference>
<keyword evidence="5" id="KW-1185">Reference proteome</keyword>
<keyword evidence="1" id="KW-0472">Membrane</keyword>
<organism evidence="4 5">
    <name type="scientific">Sandaracinobacteroides saxicola</name>
    <dbReference type="NCBI Taxonomy" id="2759707"/>
    <lineage>
        <taxon>Bacteria</taxon>
        <taxon>Pseudomonadati</taxon>
        <taxon>Pseudomonadota</taxon>
        <taxon>Alphaproteobacteria</taxon>
        <taxon>Sphingomonadales</taxon>
        <taxon>Sphingosinicellaceae</taxon>
        <taxon>Sandaracinobacteroides</taxon>
    </lineage>
</organism>
<proteinExistence type="predicted"/>
<feature type="domain" description="Ice-binding protein C-terminal" evidence="3">
    <location>
        <begin position="183"/>
        <end position="207"/>
    </location>
</feature>
<evidence type="ECO:0000313" key="5">
    <source>
        <dbReference type="Proteomes" id="UP000515292"/>
    </source>
</evidence>
<dbReference type="NCBIfam" id="TIGR02595">
    <property type="entry name" value="PEP_CTERM"/>
    <property type="match status" value="1"/>
</dbReference>
<dbReference type="NCBIfam" id="NF035944">
    <property type="entry name" value="PEPxxWA-CTERM"/>
    <property type="match status" value="1"/>
</dbReference>
<feature type="transmembrane region" description="Helical" evidence="1">
    <location>
        <begin position="186"/>
        <end position="203"/>
    </location>
</feature>
<dbReference type="Gene3D" id="2.60.120.260">
    <property type="entry name" value="Galactose-binding domain-like"/>
    <property type="match status" value="1"/>
</dbReference>
<dbReference type="KEGG" id="sand:H3309_15735"/>
<feature type="signal peptide" evidence="2">
    <location>
        <begin position="1"/>
        <end position="19"/>
    </location>
</feature>
<dbReference type="Pfam" id="PF07589">
    <property type="entry name" value="PEP-CTERM"/>
    <property type="match status" value="1"/>
</dbReference>
<keyword evidence="1" id="KW-1133">Transmembrane helix</keyword>
<dbReference type="EMBL" id="CP059851">
    <property type="protein sequence ID" value="QMW22732.1"/>
    <property type="molecule type" value="Genomic_DNA"/>
</dbReference>
<dbReference type="Proteomes" id="UP000515292">
    <property type="component" value="Chromosome"/>
</dbReference>
<reference evidence="4 5" key="1">
    <citation type="submission" date="2020-07" db="EMBL/GenBank/DDBJ databases">
        <title>Complete genome sequence for Sandaracinobacter sp. M6.</title>
        <authorList>
            <person name="Tang Y."/>
            <person name="Liu Q."/>
            <person name="Guo Z."/>
            <person name="Lei P."/>
            <person name="Huang B."/>
        </authorList>
    </citation>
    <scope>NUCLEOTIDE SEQUENCE [LARGE SCALE GENOMIC DNA]</scope>
    <source>
        <strain evidence="4 5">M6</strain>
    </source>
</reference>
<protein>
    <submittedName>
        <fullName evidence="4">PEPxxWA-CTERM sorting domain-containing protein</fullName>
    </submittedName>
</protein>
<dbReference type="SUPFAM" id="SSF49785">
    <property type="entry name" value="Galactose-binding domain-like"/>
    <property type="match status" value="1"/>
</dbReference>
<keyword evidence="2" id="KW-0732">Signal</keyword>
<evidence type="ECO:0000256" key="2">
    <source>
        <dbReference type="SAM" id="SignalP"/>
    </source>
</evidence>
<evidence type="ECO:0000259" key="3">
    <source>
        <dbReference type="Pfam" id="PF07589"/>
    </source>
</evidence>
<gene>
    <name evidence="4" type="ORF">H3309_15735</name>
</gene>
<accession>A0A7G5IH90</accession>
<feature type="chain" id="PRO_5029017914" evidence="2">
    <location>
        <begin position="20"/>
        <end position="211"/>
    </location>
</feature>
<dbReference type="RefSeq" id="WP_182295907.1">
    <property type="nucleotide sequence ID" value="NZ_CP059851.1"/>
</dbReference>
<keyword evidence="1" id="KW-0812">Transmembrane</keyword>
<evidence type="ECO:0000256" key="1">
    <source>
        <dbReference type="SAM" id="Phobius"/>
    </source>
</evidence>